<comment type="catalytic activity">
    <reaction evidence="1">
        <text>ATP + protein L-histidine = ADP + protein N-phospho-L-histidine.</text>
        <dbReference type="EC" id="2.7.13.3"/>
    </reaction>
</comment>
<dbReference type="Proteomes" id="UP000271003">
    <property type="component" value="Chromosome"/>
</dbReference>
<dbReference type="InterPro" id="IPR036097">
    <property type="entry name" value="HisK_dim/P_sf"/>
</dbReference>
<keyword evidence="8" id="KW-0472">Membrane</keyword>
<gene>
    <name evidence="11" type="ORF">SUTMEG_11100</name>
</gene>
<feature type="modified residue" description="4-aspartylphosphate" evidence="6">
    <location>
        <position position="878"/>
    </location>
</feature>
<dbReference type="PANTHER" id="PTHR43047">
    <property type="entry name" value="TWO-COMPONENT HISTIDINE PROTEIN KINASE"/>
    <property type="match status" value="1"/>
</dbReference>
<dbReference type="InterPro" id="IPR003661">
    <property type="entry name" value="HisK_dim/P_dom"/>
</dbReference>
<dbReference type="KEGG" id="sutt:SUTMEG_11100"/>
<feature type="domain" description="Response regulatory" evidence="10">
    <location>
        <begin position="826"/>
        <end position="947"/>
    </location>
</feature>
<dbReference type="Pfam" id="PF02518">
    <property type="entry name" value="HATPase_c"/>
    <property type="match status" value="1"/>
</dbReference>
<dbReference type="PRINTS" id="PR00344">
    <property type="entry name" value="BCTRLSENSOR"/>
</dbReference>
<feature type="region of interest" description="Disordered" evidence="7">
    <location>
        <begin position="709"/>
        <end position="754"/>
    </location>
</feature>
<proteinExistence type="predicted"/>
<dbReference type="PROSITE" id="PS50109">
    <property type="entry name" value="HIS_KIN"/>
    <property type="match status" value="1"/>
</dbReference>
<dbReference type="SMART" id="SM00388">
    <property type="entry name" value="HisKA"/>
    <property type="match status" value="1"/>
</dbReference>
<keyword evidence="5" id="KW-0418">Kinase</keyword>
<organism evidence="11 12">
    <name type="scientific">Sutterella megalosphaeroides</name>
    <dbReference type="NCBI Taxonomy" id="2494234"/>
    <lineage>
        <taxon>Bacteria</taxon>
        <taxon>Pseudomonadati</taxon>
        <taxon>Pseudomonadota</taxon>
        <taxon>Betaproteobacteria</taxon>
        <taxon>Burkholderiales</taxon>
        <taxon>Sutterellaceae</taxon>
        <taxon>Sutterella</taxon>
    </lineage>
</organism>
<dbReference type="Gene3D" id="3.30.450.20">
    <property type="entry name" value="PAS domain"/>
    <property type="match status" value="1"/>
</dbReference>
<dbReference type="InterPro" id="IPR003594">
    <property type="entry name" value="HATPase_dom"/>
</dbReference>
<dbReference type="InterPro" id="IPR036890">
    <property type="entry name" value="HATPase_C_sf"/>
</dbReference>
<feature type="transmembrane region" description="Helical" evidence="8">
    <location>
        <begin position="12"/>
        <end position="38"/>
    </location>
</feature>
<sequence length="953" mass="105913">MNSHLSSFLSRISFPLFLLRVVVFFILLGAGAALYGILRSNIVEDFHQHEAYTLGEFRGEQMNRLLMLRSVATAGHMQLVARLDSKATDEELNRWLREFFLQAQVMIGTKRGFNTWIILDDKKFYTTKNVPWFDPTVAEREWYQLAKAADGARVSPIYNESGSGRPVITVTHYDRKHRAMFGFDLYPGGTDMTIYSTSERLNGYYFLTDRTGRPFLMRTDHRGSMEDFSDAVEAWVRELGTLSVAEQPLRAHVGTKAVSVYGSELFNGNWVVHSYFTEDLDRKLQHLNLVSAACALFVALLLVWGSKFLRRLEHRLVRISNIIRTMFRSSELVVLVNLQTGRYELLAGTDTVQRAIPNEGSYETALHKLTEAITTGRSEFLANFSLDSLKQHYDDNARKFGGEFEYRAEDGHLTWGAAMLVFDSAVLPDEIILRITNVEVQHKARTTETALLRTALDAARQSEHSKQLFFHSVSHEMRTPLNAICNMTTIAERAFVSCDRTKMKLALGHIRHGADILLRLVNDLLELAAARDGKIQLELRPFRLDVFLATVSRSFADGTRKDGKHFITDFTDVARPVSGDPVRLELILNNLLSNALKYTASGKSVRFSVERITSGDDGEHFRFTIRDEGCGMSPEFLKTIFTPYAREQRYHTREMRGTGLGMPIVKSLLQLMNGTIRIESQVGEGTTVVMTIPMEILSEDDERARNLNLQGSESPVASPLETGEIDLRPSKDSTEVPNAVSEETATAPVEDAPALKRGVAPEACAAHASCNTCLGTEASRLDKDRTGNPEGKSAALGPGVVARACATAKSAIKPEDAVTTTPAKPLFLVAEDNLIDQEILAELLDELGCAAEMAENGREAVEKFRNSAPGTYTAILMDVNMPEMNGLDATRAIRGSSHPEAFGIPIVAATANVLTEDIDEIYAAGMNAYLAKPIDFGKLSSIVKQLLARRHAR</sequence>
<accession>A0A2Z6I9Z0</accession>
<name>A0A2Z6I9Z0_9BURK</name>
<reference evidence="11 12" key="1">
    <citation type="journal article" date="2018" name="Int. J. Syst. Evol. Microbiol.">
        <title>Mesosutterella multiformis gen. nov., sp. nov., a member of the family Sutterellaceae and Sutterella megalosphaeroides sp. nov., isolated from human faeces.</title>
        <authorList>
            <person name="Sakamoto M."/>
            <person name="Ikeyama N."/>
            <person name="Kunihiro T."/>
            <person name="Iino T."/>
            <person name="Yuki M."/>
            <person name="Ohkuma M."/>
        </authorList>
    </citation>
    <scope>NUCLEOTIDE SEQUENCE [LARGE SCALE GENOMIC DNA]</scope>
    <source>
        <strain evidence="11 12">6FBBBH3</strain>
    </source>
</reference>
<dbReference type="SMART" id="SM00387">
    <property type="entry name" value="HATPase_c"/>
    <property type="match status" value="1"/>
</dbReference>
<dbReference type="SMART" id="SM00448">
    <property type="entry name" value="REC"/>
    <property type="match status" value="1"/>
</dbReference>
<dbReference type="InterPro" id="IPR001789">
    <property type="entry name" value="Sig_transdc_resp-reg_receiver"/>
</dbReference>
<dbReference type="EC" id="2.7.13.3" evidence="2"/>
<evidence type="ECO:0000256" key="6">
    <source>
        <dbReference type="PROSITE-ProRule" id="PRU00169"/>
    </source>
</evidence>
<dbReference type="SUPFAM" id="SSF52172">
    <property type="entry name" value="CheY-like"/>
    <property type="match status" value="1"/>
</dbReference>
<dbReference type="SUPFAM" id="SSF47384">
    <property type="entry name" value="Homodimeric domain of signal transducing histidine kinase"/>
    <property type="match status" value="1"/>
</dbReference>
<dbReference type="Gene3D" id="3.30.565.10">
    <property type="entry name" value="Histidine kinase-like ATPase, C-terminal domain"/>
    <property type="match status" value="1"/>
</dbReference>
<dbReference type="InterPro" id="IPR004358">
    <property type="entry name" value="Sig_transdc_His_kin-like_C"/>
</dbReference>
<evidence type="ECO:0000256" key="7">
    <source>
        <dbReference type="SAM" id="MobiDB-lite"/>
    </source>
</evidence>
<dbReference type="SUPFAM" id="SSF55874">
    <property type="entry name" value="ATPase domain of HSP90 chaperone/DNA topoisomerase II/histidine kinase"/>
    <property type="match status" value="1"/>
</dbReference>
<evidence type="ECO:0000256" key="8">
    <source>
        <dbReference type="SAM" id="Phobius"/>
    </source>
</evidence>
<dbReference type="CDD" id="cd00082">
    <property type="entry name" value="HisKA"/>
    <property type="match status" value="1"/>
</dbReference>
<keyword evidence="8" id="KW-0812">Transmembrane</keyword>
<dbReference type="Gene3D" id="1.10.287.130">
    <property type="match status" value="1"/>
</dbReference>
<feature type="compositionally biased region" description="Basic and acidic residues" evidence="7">
    <location>
        <begin position="725"/>
        <end position="734"/>
    </location>
</feature>
<dbReference type="Pfam" id="PF00512">
    <property type="entry name" value="HisKA"/>
    <property type="match status" value="1"/>
</dbReference>
<evidence type="ECO:0000256" key="2">
    <source>
        <dbReference type="ARBA" id="ARBA00012438"/>
    </source>
</evidence>
<dbReference type="InterPro" id="IPR005467">
    <property type="entry name" value="His_kinase_dom"/>
</dbReference>
<evidence type="ECO:0000256" key="3">
    <source>
        <dbReference type="ARBA" id="ARBA00022553"/>
    </source>
</evidence>
<dbReference type="OrthoDB" id="5290456at2"/>
<dbReference type="AlphaFoldDB" id="A0A2Z6I9Z0"/>
<dbReference type="EMBL" id="AP018786">
    <property type="protein sequence ID" value="BBF23219.1"/>
    <property type="molecule type" value="Genomic_DNA"/>
</dbReference>
<dbReference type="PANTHER" id="PTHR43047:SF64">
    <property type="entry name" value="HISTIDINE KINASE CONTAINING CHEY-HOMOLOGOUS RECEIVER DOMAIN AND PAS DOMAIN-RELATED"/>
    <property type="match status" value="1"/>
</dbReference>
<dbReference type="CDD" id="cd17546">
    <property type="entry name" value="REC_hyHK_CKI1_RcsC-like"/>
    <property type="match status" value="1"/>
</dbReference>
<keyword evidence="8" id="KW-1133">Transmembrane helix</keyword>
<keyword evidence="3 6" id="KW-0597">Phosphoprotein</keyword>
<keyword evidence="4" id="KW-0808">Transferase</keyword>
<evidence type="ECO:0000313" key="11">
    <source>
        <dbReference type="EMBL" id="BBF23219.1"/>
    </source>
</evidence>
<evidence type="ECO:0000256" key="1">
    <source>
        <dbReference type="ARBA" id="ARBA00000085"/>
    </source>
</evidence>
<dbReference type="InterPro" id="IPR011006">
    <property type="entry name" value="CheY-like_superfamily"/>
</dbReference>
<evidence type="ECO:0000256" key="4">
    <source>
        <dbReference type="ARBA" id="ARBA00022679"/>
    </source>
</evidence>
<keyword evidence="12" id="KW-1185">Reference proteome</keyword>
<evidence type="ECO:0000256" key="5">
    <source>
        <dbReference type="ARBA" id="ARBA00022777"/>
    </source>
</evidence>
<evidence type="ECO:0000313" key="12">
    <source>
        <dbReference type="Proteomes" id="UP000271003"/>
    </source>
</evidence>
<dbReference type="Pfam" id="PF00072">
    <property type="entry name" value="Response_reg"/>
    <property type="match status" value="1"/>
</dbReference>
<feature type="domain" description="Histidine kinase" evidence="9">
    <location>
        <begin position="472"/>
        <end position="696"/>
    </location>
</feature>
<dbReference type="PROSITE" id="PS50110">
    <property type="entry name" value="RESPONSE_REGULATORY"/>
    <property type="match status" value="1"/>
</dbReference>
<dbReference type="RefSeq" id="WP_120176846.1">
    <property type="nucleotide sequence ID" value="NZ_AP018786.1"/>
</dbReference>
<dbReference type="GO" id="GO:0000155">
    <property type="term" value="F:phosphorelay sensor kinase activity"/>
    <property type="evidence" value="ECO:0007669"/>
    <property type="project" value="InterPro"/>
</dbReference>
<evidence type="ECO:0000259" key="9">
    <source>
        <dbReference type="PROSITE" id="PS50109"/>
    </source>
</evidence>
<protein>
    <recommendedName>
        <fullName evidence="2">histidine kinase</fullName>
        <ecNumber evidence="2">2.7.13.3</ecNumber>
    </recommendedName>
</protein>
<feature type="transmembrane region" description="Helical" evidence="8">
    <location>
        <begin position="287"/>
        <end position="305"/>
    </location>
</feature>
<evidence type="ECO:0000259" key="10">
    <source>
        <dbReference type="PROSITE" id="PS50110"/>
    </source>
</evidence>
<dbReference type="Gene3D" id="3.40.50.2300">
    <property type="match status" value="1"/>
</dbReference>